<reference evidence="5" key="1">
    <citation type="submission" date="2022-10" db="EMBL/GenBank/DDBJ databases">
        <title>Catenovulum adriacola sp. nov. isolated in the Harbour of Susak.</title>
        <authorList>
            <person name="Schoch T."/>
            <person name="Reich S.J."/>
            <person name="Stoeferle S."/>
            <person name="Flaiz M."/>
            <person name="Kazda M."/>
            <person name="Riedel C.U."/>
            <person name="Duerre P."/>
        </authorList>
    </citation>
    <scope>NUCLEOTIDE SEQUENCE</scope>
    <source>
        <strain evidence="5">TS8</strain>
        <plasmid evidence="5">pCadTS8_2</plasmid>
    </source>
</reference>
<keyword evidence="2" id="KW-0378">Hydrolase</keyword>
<dbReference type="EMBL" id="CP109967">
    <property type="protein sequence ID" value="WAJ72284.1"/>
    <property type="molecule type" value="Genomic_DNA"/>
</dbReference>
<keyword evidence="6" id="KW-1185">Reference proteome</keyword>
<dbReference type="RefSeq" id="WP_268076999.1">
    <property type="nucleotide sequence ID" value="NZ_CP109967.1"/>
</dbReference>
<evidence type="ECO:0000313" key="6">
    <source>
        <dbReference type="Proteomes" id="UP001163726"/>
    </source>
</evidence>
<dbReference type="Proteomes" id="UP001163726">
    <property type="component" value="Plasmid pCadTS8_2"/>
</dbReference>
<evidence type="ECO:0000256" key="1">
    <source>
        <dbReference type="ARBA" id="ARBA00022516"/>
    </source>
</evidence>
<dbReference type="InterPro" id="IPR007431">
    <property type="entry name" value="ACP_PD"/>
</dbReference>
<dbReference type="Pfam" id="PF04336">
    <property type="entry name" value="ACP_PD"/>
    <property type="match status" value="1"/>
</dbReference>
<evidence type="ECO:0000256" key="2">
    <source>
        <dbReference type="ARBA" id="ARBA00022801"/>
    </source>
</evidence>
<evidence type="ECO:0000256" key="3">
    <source>
        <dbReference type="ARBA" id="ARBA00023098"/>
    </source>
</evidence>
<accession>A0ABY7ARX9</accession>
<protein>
    <submittedName>
        <fullName evidence="5">ACP phosphodiesterase</fullName>
    </submittedName>
</protein>
<organism evidence="5 6">
    <name type="scientific">Catenovulum adriaticum</name>
    <dbReference type="NCBI Taxonomy" id="2984846"/>
    <lineage>
        <taxon>Bacteria</taxon>
        <taxon>Pseudomonadati</taxon>
        <taxon>Pseudomonadota</taxon>
        <taxon>Gammaproteobacteria</taxon>
        <taxon>Alteromonadales</taxon>
        <taxon>Alteromonadaceae</taxon>
        <taxon>Catenovulum</taxon>
    </lineage>
</organism>
<keyword evidence="5" id="KW-0614">Plasmid</keyword>
<keyword evidence="1" id="KW-0444">Lipid biosynthesis</keyword>
<name>A0ABY7ARX9_9ALTE</name>
<keyword evidence="4" id="KW-0276">Fatty acid metabolism</keyword>
<dbReference type="PANTHER" id="PTHR38764:SF1">
    <property type="entry name" value="ACYL CARRIER PROTEIN PHOSPHODIESTERASE"/>
    <property type="match status" value="1"/>
</dbReference>
<evidence type="ECO:0000256" key="4">
    <source>
        <dbReference type="ARBA" id="ARBA00023160"/>
    </source>
</evidence>
<gene>
    <name evidence="5" type="ORF">OLW01_16205</name>
</gene>
<keyword evidence="3" id="KW-0443">Lipid metabolism</keyword>
<dbReference type="PIRSF" id="PIRSF011489">
    <property type="entry name" value="DUF479"/>
    <property type="match status" value="1"/>
</dbReference>
<geneLocation type="plasmid" evidence="5 6">
    <name>pCadTS8_2</name>
</geneLocation>
<sequence length="201" mass="23265">MNYLAHLFLAQPTADSHYGNLLGDFRRGVDINTLPNTVLSGLKNHHLVDKFTDQHALVKQAKLVFSAEKQRFSGIAIDVLFDYFLIKHWQQFSTHDFATFKQQSYDLLQKRQSVMPARMKLVTCKIIEQDWFASYAHFASIGTALDNISRRIRFNNQFSGSIKDIENHYDELESIFLMFFPELMAHVTQANFEGNLDANKQ</sequence>
<evidence type="ECO:0000313" key="5">
    <source>
        <dbReference type="EMBL" id="WAJ72284.1"/>
    </source>
</evidence>
<dbReference type="PANTHER" id="PTHR38764">
    <property type="entry name" value="ACYL CARRIER PROTEIN PHOSPHODIESTERASE"/>
    <property type="match status" value="1"/>
</dbReference>
<proteinExistence type="predicted"/>
<keyword evidence="4" id="KW-0275">Fatty acid biosynthesis</keyword>